<protein>
    <submittedName>
        <fullName evidence="1">Uncharacterized protein</fullName>
    </submittedName>
</protein>
<proteinExistence type="predicted"/>
<evidence type="ECO:0000313" key="1">
    <source>
        <dbReference type="EMBL" id="ADZ80032.1"/>
    </source>
</evidence>
<dbReference type="STRING" id="743722.Sph21_3494"/>
<dbReference type="EMBL" id="CP002584">
    <property type="protein sequence ID" value="ADZ80032.1"/>
    <property type="molecule type" value="Genomic_DNA"/>
</dbReference>
<sequence>MKKVTVEITENSYRTTVELDDHKMISSWKNTNYGATGTGDSFEDHDCIYPDLLDALENVDMAAYEVMKGLRNNP</sequence>
<gene>
    <name evidence="1" type="ordered locus">Sph21_3494</name>
</gene>
<organism evidence="1">
    <name type="scientific">Sphingobacterium sp. (strain 21)</name>
    <dbReference type="NCBI Taxonomy" id="743722"/>
    <lineage>
        <taxon>Bacteria</taxon>
        <taxon>Pseudomonadati</taxon>
        <taxon>Bacteroidota</taxon>
        <taxon>Sphingobacteriia</taxon>
        <taxon>Sphingobacteriales</taxon>
        <taxon>Sphingobacteriaceae</taxon>
        <taxon>Sphingobacterium</taxon>
    </lineage>
</organism>
<dbReference type="HOGENOM" id="CLU_2685955_0_0_10"/>
<accession>F4C442</accession>
<dbReference type="PATRIC" id="fig|743722.3.peg.3732"/>
<dbReference type="KEGG" id="shg:Sph21_3494"/>
<dbReference type="AlphaFoldDB" id="F4C442"/>
<reference evidence="1" key="1">
    <citation type="submission" date="2011-03" db="EMBL/GenBank/DDBJ databases">
        <title>Complete sequence of Sphingobacterium sp. 21.</title>
        <authorList>
            <consortium name="US DOE Joint Genome Institute"/>
            <person name="Lucas S."/>
            <person name="Copeland A."/>
            <person name="Lapidus A."/>
            <person name="Cheng J.-F."/>
            <person name="Goodwin L."/>
            <person name="Pitluck S."/>
            <person name="Davenport K."/>
            <person name="Detter J.C."/>
            <person name="Han C."/>
            <person name="Tapia R."/>
            <person name="Land M."/>
            <person name="Hauser L."/>
            <person name="Kyrpides N."/>
            <person name="Ivanova N."/>
            <person name="Ovchinnikova G."/>
            <person name="Pagani I."/>
            <person name="Siebers A.K."/>
            <person name="Allgaier M."/>
            <person name="Thelen M.P."/>
            <person name="Hugenholtz P."/>
            <person name="Woyke T."/>
        </authorList>
    </citation>
    <scope>NUCLEOTIDE SEQUENCE</scope>
    <source>
        <strain evidence="1">21</strain>
    </source>
</reference>
<name>F4C442_SPHS2</name>